<gene>
    <name evidence="5" type="ORF">EDD53_0718</name>
</gene>
<comment type="subcellular location">
    <subcellularLocation>
        <location evidence="1">Periplasm</location>
    </subcellularLocation>
</comment>
<dbReference type="EMBL" id="RKQK01000001">
    <property type="protein sequence ID" value="RPE71594.1"/>
    <property type="molecule type" value="Genomic_DNA"/>
</dbReference>
<protein>
    <submittedName>
        <fullName evidence="5">TRAP-type C4-dicarboxylate transport system substrate-binding protein</fullName>
    </submittedName>
</protein>
<sequence length="336" mass="36299">MRSEMKLTTLAALTALTTTTATAETLIFGTGNPAGGVANEYLLQPWIDKVQAESGDALTLVQRDGPALVNSVNAPERVANNIVQISWTMTVFDPGRFTKSLVATTPFFDVSASAATGVFCQMYEEGLFGDEYDAFQPLYFIPFPQNYIHTKEGPLNSLEDLAGKKIMVESPPAAELIGGFGATPLSINLLDQYQALQRNTADGTVITYTALPAFKLDEVTNYHLEFPLGSAMGMVFMDKARYDALSDEAKAVLDANSGCDVSREAGARVDEWADSVRVSLEDAGHSVVATPAEDVAALREKFLQPSVEMFAQFVEGGAPIIERWVELSMEAEAAEK</sequence>
<dbReference type="PANTHER" id="PTHR33376:SF15">
    <property type="entry name" value="BLL6794 PROTEIN"/>
    <property type="match status" value="1"/>
</dbReference>
<dbReference type="OrthoDB" id="7822595at2"/>
<evidence type="ECO:0000313" key="5">
    <source>
        <dbReference type="EMBL" id="RPE71594.1"/>
    </source>
</evidence>
<dbReference type="InterPro" id="IPR018389">
    <property type="entry name" value="DctP_fam"/>
</dbReference>
<feature type="signal peptide" evidence="4">
    <location>
        <begin position="1"/>
        <end position="23"/>
    </location>
</feature>
<dbReference type="RefSeq" id="WP_123791798.1">
    <property type="nucleotide sequence ID" value="NZ_RKQK01000001.1"/>
</dbReference>
<dbReference type="CDD" id="cd13665">
    <property type="entry name" value="PBP2_TRAP_Dctp3_4"/>
    <property type="match status" value="1"/>
</dbReference>
<feature type="chain" id="PRO_5018229963" evidence="4">
    <location>
        <begin position="24"/>
        <end position="336"/>
    </location>
</feature>
<evidence type="ECO:0000256" key="1">
    <source>
        <dbReference type="ARBA" id="ARBA00004418"/>
    </source>
</evidence>
<dbReference type="GO" id="GO:0055085">
    <property type="term" value="P:transmembrane transport"/>
    <property type="evidence" value="ECO:0007669"/>
    <property type="project" value="InterPro"/>
</dbReference>
<evidence type="ECO:0000313" key="6">
    <source>
        <dbReference type="Proteomes" id="UP000269689"/>
    </source>
</evidence>
<dbReference type="Pfam" id="PF03480">
    <property type="entry name" value="DctP"/>
    <property type="match status" value="1"/>
</dbReference>
<evidence type="ECO:0000256" key="2">
    <source>
        <dbReference type="ARBA" id="ARBA00022729"/>
    </source>
</evidence>
<accession>A0A3N4VFA8</accession>
<keyword evidence="2 4" id="KW-0732">Signal</keyword>
<comment type="caution">
    <text evidence="5">The sequence shown here is derived from an EMBL/GenBank/DDBJ whole genome shotgun (WGS) entry which is preliminary data.</text>
</comment>
<keyword evidence="6" id="KW-1185">Reference proteome</keyword>
<evidence type="ECO:0000256" key="3">
    <source>
        <dbReference type="ARBA" id="ARBA00022764"/>
    </source>
</evidence>
<proteinExistence type="predicted"/>
<dbReference type="AlphaFoldDB" id="A0A3N4VFA8"/>
<dbReference type="InterPro" id="IPR038404">
    <property type="entry name" value="TRAP_DctP_sf"/>
</dbReference>
<dbReference type="PANTHER" id="PTHR33376">
    <property type="match status" value="1"/>
</dbReference>
<dbReference type="NCBIfam" id="NF037995">
    <property type="entry name" value="TRAP_S1"/>
    <property type="match status" value="1"/>
</dbReference>
<reference evidence="5 6" key="1">
    <citation type="submission" date="2018-11" db="EMBL/GenBank/DDBJ databases">
        <title>Genomic Encyclopedia of Type Strains, Phase IV (KMG-IV): sequencing the most valuable type-strain genomes for metagenomic binning, comparative biology and taxonomic classification.</title>
        <authorList>
            <person name="Goeker M."/>
        </authorList>
    </citation>
    <scope>NUCLEOTIDE SEQUENCE [LARGE SCALE GENOMIC DNA]</scope>
    <source>
        <strain evidence="5 6">DSM 104731</strain>
    </source>
</reference>
<evidence type="ECO:0000256" key="4">
    <source>
        <dbReference type="SAM" id="SignalP"/>
    </source>
</evidence>
<dbReference type="Gene3D" id="3.40.190.170">
    <property type="entry name" value="Bacterial extracellular solute-binding protein, family 7"/>
    <property type="match status" value="1"/>
</dbReference>
<keyword evidence="3" id="KW-0574">Periplasm</keyword>
<name>A0A3N4VFA8_9RHOB</name>
<dbReference type="GO" id="GO:0042597">
    <property type="term" value="C:periplasmic space"/>
    <property type="evidence" value="ECO:0007669"/>
    <property type="project" value="UniProtKB-SubCell"/>
</dbReference>
<organism evidence="5 6">
    <name type="scientific">Pacificibacter maritimus</name>
    <dbReference type="NCBI Taxonomy" id="762213"/>
    <lineage>
        <taxon>Bacteria</taxon>
        <taxon>Pseudomonadati</taxon>
        <taxon>Pseudomonadota</taxon>
        <taxon>Alphaproteobacteria</taxon>
        <taxon>Rhodobacterales</taxon>
        <taxon>Roseobacteraceae</taxon>
        <taxon>Pacificibacter</taxon>
    </lineage>
</organism>
<dbReference type="Proteomes" id="UP000269689">
    <property type="component" value="Unassembled WGS sequence"/>
</dbReference>
<dbReference type="SUPFAM" id="SSF53850">
    <property type="entry name" value="Periplasmic binding protein-like II"/>
    <property type="match status" value="1"/>
</dbReference>